<name>A0ABQ6Z1L3_9ENTE</name>
<dbReference type="InterPro" id="IPR050624">
    <property type="entry name" value="HTH-type_Tx_Regulator"/>
</dbReference>
<feature type="DNA-binding region" description="H-T-H motif" evidence="2">
    <location>
        <begin position="33"/>
        <end position="52"/>
    </location>
</feature>
<accession>A0ABQ6Z1L3</accession>
<evidence type="ECO:0000259" key="3">
    <source>
        <dbReference type="PROSITE" id="PS50977"/>
    </source>
</evidence>
<evidence type="ECO:0000256" key="1">
    <source>
        <dbReference type="ARBA" id="ARBA00023125"/>
    </source>
</evidence>
<dbReference type="PANTHER" id="PTHR43479">
    <property type="entry name" value="ACREF/ENVCD OPERON REPRESSOR-RELATED"/>
    <property type="match status" value="1"/>
</dbReference>
<dbReference type="Proteomes" id="UP000782705">
    <property type="component" value="Unassembled WGS sequence"/>
</dbReference>
<dbReference type="InterPro" id="IPR001647">
    <property type="entry name" value="HTH_TetR"/>
</dbReference>
<evidence type="ECO:0000256" key="2">
    <source>
        <dbReference type="PROSITE-ProRule" id="PRU00335"/>
    </source>
</evidence>
<dbReference type="EMBL" id="MAEL01000023">
    <property type="protein sequence ID" value="KAF1305156.1"/>
    <property type="molecule type" value="Genomic_DNA"/>
</dbReference>
<evidence type="ECO:0000313" key="5">
    <source>
        <dbReference type="Proteomes" id="UP000782705"/>
    </source>
</evidence>
<keyword evidence="1 2" id="KW-0238">DNA-binding</keyword>
<sequence>MNGFEKRTYDKKQQILRSAFDLMNTEHGVKNMKLDILAKEANVGKTTLFKYFGSKEGIIHEVFKQYINQLIMEAEQIIQQQLSFEETLLALSKNKISFIEKIHHQFYLDLMAYMTTKKGSGISLLMQKYILESKNMMLDLFYRGRKEGKVDLKYSDEFLLVYFQAIVEGISNPSVYDRVAPYTEQWTEMLLKGLAPAK</sequence>
<organism evidence="4 5">
    <name type="scientific">Candidatus Enterococcus willemsii</name>
    <dbReference type="NCBI Taxonomy" id="1857215"/>
    <lineage>
        <taxon>Bacteria</taxon>
        <taxon>Bacillati</taxon>
        <taxon>Bacillota</taxon>
        <taxon>Bacilli</taxon>
        <taxon>Lactobacillales</taxon>
        <taxon>Enterococcaceae</taxon>
        <taxon>Enterococcus</taxon>
    </lineage>
</organism>
<dbReference type="InterPro" id="IPR009057">
    <property type="entry name" value="Homeodomain-like_sf"/>
</dbReference>
<keyword evidence="5" id="KW-1185">Reference proteome</keyword>
<dbReference type="PANTHER" id="PTHR43479:SF11">
    <property type="entry name" value="ACREF_ENVCD OPERON REPRESSOR-RELATED"/>
    <property type="match status" value="1"/>
</dbReference>
<dbReference type="SUPFAM" id="SSF46689">
    <property type="entry name" value="Homeodomain-like"/>
    <property type="match status" value="1"/>
</dbReference>
<comment type="caution">
    <text evidence="4">The sequence shown here is derived from an EMBL/GenBank/DDBJ whole genome shotgun (WGS) entry which is preliminary data.</text>
</comment>
<feature type="domain" description="HTH tetR-type" evidence="3">
    <location>
        <begin position="9"/>
        <end position="70"/>
    </location>
</feature>
<protein>
    <submittedName>
        <fullName evidence="4">TetR family transcriptional regulator</fullName>
    </submittedName>
</protein>
<dbReference type="Gene3D" id="1.10.357.10">
    <property type="entry name" value="Tetracycline Repressor, domain 2"/>
    <property type="match status" value="1"/>
</dbReference>
<dbReference type="Pfam" id="PF00440">
    <property type="entry name" value="TetR_N"/>
    <property type="match status" value="1"/>
</dbReference>
<dbReference type="PROSITE" id="PS50977">
    <property type="entry name" value="HTH_TETR_2"/>
    <property type="match status" value="1"/>
</dbReference>
<gene>
    <name evidence="4" type="ORF">BAU17_05100</name>
</gene>
<proteinExistence type="predicted"/>
<evidence type="ECO:0000313" key="4">
    <source>
        <dbReference type="EMBL" id="KAF1305156.1"/>
    </source>
</evidence>
<reference evidence="4 5" key="1">
    <citation type="submission" date="2016-06" db="EMBL/GenBank/DDBJ databases">
        <title>Four novel species of enterococci isolated from chicken manure.</title>
        <authorList>
            <person name="Van Tyne D."/>
        </authorList>
    </citation>
    <scope>NUCLEOTIDE SEQUENCE [LARGE SCALE GENOMIC DNA]</scope>
    <source>
        <strain evidence="4 5">CU12B</strain>
    </source>
</reference>
<dbReference type="RefSeq" id="WP_161901464.1">
    <property type="nucleotide sequence ID" value="NZ_MAEL01000023.1"/>
</dbReference>